<proteinExistence type="predicted"/>
<evidence type="ECO:0000313" key="3">
    <source>
        <dbReference type="Proteomes" id="UP001501490"/>
    </source>
</evidence>
<gene>
    <name evidence="2" type="ORF">GCM10022236_04540</name>
</gene>
<keyword evidence="3" id="KW-1185">Reference proteome</keyword>
<organism evidence="2 3">
    <name type="scientific">Microlunatus ginsengisoli</name>
    <dbReference type="NCBI Taxonomy" id="363863"/>
    <lineage>
        <taxon>Bacteria</taxon>
        <taxon>Bacillati</taxon>
        <taxon>Actinomycetota</taxon>
        <taxon>Actinomycetes</taxon>
        <taxon>Propionibacteriales</taxon>
        <taxon>Propionibacteriaceae</taxon>
        <taxon>Microlunatus</taxon>
    </lineage>
</organism>
<dbReference type="Proteomes" id="UP001501490">
    <property type="component" value="Unassembled WGS sequence"/>
</dbReference>
<dbReference type="EMBL" id="BAABAB010000004">
    <property type="protein sequence ID" value="GAA3605732.1"/>
    <property type="molecule type" value="Genomic_DNA"/>
</dbReference>
<evidence type="ECO:0000313" key="2">
    <source>
        <dbReference type="EMBL" id="GAA3605732.1"/>
    </source>
</evidence>
<name>A0ABP6ZE23_9ACTN</name>
<protein>
    <submittedName>
        <fullName evidence="2">Uncharacterized protein</fullName>
    </submittedName>
</protein>
<reference evidence="3" key="1">
    <citation type="journal article" date="2019" name="Int. J. Syst. Evol. Microbiol.">
        <title>The Global Catalogue of Microorganisms (GCM) 10K type strain sequencing project: providing services to taxonomists for standard genome sequencing and annotation.</title>
        <authorList>
            <consortium name="The Broad Institute Genomics Platform"/>
            <consortium name="The Broad Institute Genome Sequencing Center for Infectious Disease"/>
            <person name="Wu L."/>
            <person name="Ma J."/>
        </authorList>
    </citation>
    <scope>NUCLEOTIDE SEQUENCE [LARGE SCALE GENOMIC DNA]</scope>
    <source>
        <strain evidence="3">JCM 16929</strain>
    </source>
</reference>
<feature type="region of interest" description="Disordered" evidence="1">
    <location>
        <begin position="1"/>
        <end position="21"/>
    </location>
</feature>
<sequence>MKQQEHAAGEEEAQVRFEQGYGGSCRPTCAEELRANIHASTPFFSADSRAGRFGGRGRWSVTDGGMASSVL</sequence>
<comment type="caution">
    <text evidence="2">The sequence shown here is derived from an EMBL/GenBank/DDBJ whole genome shotgun (WGS) entry which is preliminary data.</text>
</comment>
<evidence type="ECO:0000256" key="1">
    <source>
        <dbReference type="SAM" id="MobiDB-lite"/>
    </source>
</evidence>
<accession>A0ABP6ZE23</accession>
<feature type="compositionally biased region" description="Basic and acidic residues" evidence="1">
    <location>
        <begin position="1"/>
        <end position="15"/>
    </location>
</feature>